<dbReference type="EMBL" id="AACS02000005">
    <property type="protein sequence ID" value="EFI27776.1"/>
    <property type="molecule type" value="Genomic_DNA"/>
</dbReference>
<evidence type="ECO:0000313" key="2">
    <source>
        <dbReference type="Proteomes" id="UP000001861"/>
    </source>
</evidence>
<comment type="caution">
    <text evidence="1">The sequence shown here is derived from an EMBL/GenBank/DDBJ whole genome shotgun (WGS) entry which is preliminary data.</text>
</comment>
<dbReference type="InParanoid" id="D6RML3"/>
<dbReference type="RefSeq" id="XP_002911270.1">
    <property type="nucleotide sequence ID" value="XM_002911224.1"/>
</dbReference>
<dbReference type="KEGG" id="cci:CC1G_14699"/>
<protein>
    <submittedName>
        <fullName evidence="1">Uncharacterized protein</fullName>
    </submittedName>
</protein>
<organism evidence="1 2">
    <name type="scientific">Coprinopsis cinerea (strain Okayama-7 / 130 / ATCC MYA-4618 / FGSC 9003)</name>
    <name type="common">Inky cap fungus</name>
    <name type="synonym">Hormographiella aspergillata</name>
    <dbReference type="NCBI Taxonomy" id="240176"/>
    <lineage>
        <taxon>Eukaryota</taxon>
        <taxon>Fungi</taxon>
        <taxon>Dikarya</taxon>
        <taxon>Basidiomycota</taxon>
        <taxon>Agaricomycotina</taxon>
        <taxon>Agaricomycetes</taxon>
        <taxon>Agaricomycetidae</taxon>
        <taxon>Agaricales</taxon>
        <taxon>Agaricineae</taxon>
        <taxon>Psathyrellaceae</taxon>
        <taxon>Coprinopsis</taxon>
    </lineage>
</organism>
<keyword evidence="2" id="KW-1185">Reference proteome</keyword>
<proteinExistence type="predicted"/>
<dbReference type="GeneID" id="9380378"/>
<reference evidence="1 2" key="1">
    <citation type="journal article" date="2010" name="Proc. Natl. Acad. Sci. U.S.A.">
        <title>Insights into evolution of multicellular fungi from the assembled chromosomes of the mushroom Coprinopsis cinerea (Coprinus cinereus).</title>
        <authorList>
            <person name="Stajich J.E."/>
            <person name="Wilke S.K."/>
            <person name="Ahren D."/>
            <person name="Au C.H."/>
            <person name="Birren B.W."/>
            <person name="Borodovsky M."/>
            <person name="Burns C."/>
            <person name="Canback B."/>
            <person name="Casselton L.A."/>
            <person name="Cheng C.K."/>
            <person name="Deng J."/>
            <person name="Dietrich F.S."/>
            <person name="Fargo D.C."/>
            <person name="Farman M.L."/>
            <person name="Gathman A.C."/>
            <person name="Goldberg J."/>
            <person name="Guigo R."/>
            <person name="Hoegger P.J."/>
            <person name="Hooker J.B."/>
            <person name="Huggins A."/>
            <person name="James T.Y."/>
            <person name="Kamada T."/>
            <person name="Kilaru S."/>
            <person name="Kodira C."/>
            <person name="Kues U."/>
            <person name="Kupfer D."/>
            <person name="Kwan H.S."/>
            <person name="Lomsadze A."/>
            <person name="Li W."/>
            <person name="Lilly W.W."/>
            <person name="Ma L.J."/>
            <person name="Mackey A.J."/>
            <person name="Manning G."/>
            <person name="Martin F."/>
            <person name="Muraguchi H."/>
            <person name="Natvig D.O."/>
            <person name="Palmerini H."/>
            <person name="Ramesh M.A."/>
            <person name="Rehmeyer C.J."/>
            <person name="Roe B.A."/>
            <person name="Shenoy N."/>
            <person name="Stanke M."/>
            <person name="Ter-Hovhannisyan V."/>
            <person name="Tunlid A."/>
            <person name="Velagapudi R."/>
            <person name="Vision T.J."/>
            <person name="Zeng Q."/>
            <person name="Zolan M.E."/>
            <person name="Pukkila P.J."/>
        </authorList>
    </citation>
    <scope>NUCLEOTIDE SEQUENCE [LARGE SCALE GENOMIC DNA]</scope>
    <source>
        <strain evidence="2">Okayama-7 / 130 / ATCC MYA-4618 / FGSC 9003</strain>
    </source>
</reference>
<accession>D6RML3</accession>
<dbReference type="HOGENOM" id="CLU_1331895_0_0_1"/>
<dbReference type="OrthoDB" id="3041043at2759"/>
<dbReference type="VEuPathDB" id="FungiDB:CC1G_14699"/>
<dbReference type="Proteomes" id="UP000001861">
    <property type="component" value="Unassembled WGS sequence"/>
</dbReference>
<evidence type="ECO:0000313" key="1">
    <source>
        <dbReference type="EMBL" id="EFI27776.1"/>
    </source>
</evidence>
<name>D6RML3_COPC7</name>
<gene>
    <name evidence="1" type="ORF">CC1G_14699</name>
</gene>
<sequence length="206" mass="22678">MDIQLDIPEGASSIERWFAGMTEPLLLAVMGSLPISATIALGRTSKRLARVVRVYESRIWCFYRFLDPWMLNPKMLLVIMELAAAVCSGLQSLRFLDRLGPDLSKPLMIYVRFAGAKSLARHLLENGYFLEGTSTTTDGWKKAQRRVSCVGATLDPSAGGFRCLDQLHFMKTGPNGAVTMVNIIITNGDPIDYVVNTAACSMLEVA</sequence>
<dbReference type="AlphaFoldDB" id="D6RML3"/>